<evidence type="ECO:0000256" key="2">
    <source>
        <dbReference type="ARBA" id="ARBA00022840"/>
    </source>
</evidence>
<dbReference type="GO" id="GO:0005524">
    <property type="term" value="F:ATP binding"/>
    <property type="evidence" value="ECO:0007669"/>
    <property type="project" value="UniProtKB-KW"/>
</dbReference>
<evidence type="ECO:0000256" key="1">
    <source>
        <dbReference type="ARBA" id="ARBA00022741"/>
    </source>
</evidence>
<dbReference type="GO" id="GO:0022857">
    <property type="term" value="F:transmembrane transporter activity"/>
    <property type="evidence" value="ECO:0007669"/>
    <property type="project" value="TreeGrafter"/>
</dbReference>
<keyword evidence="5" id="KW-1185">Reference proteome</keyword>
<accession>A0A371QAP0</accession>
<gene>
    <name evidence="4" type="ORF">DY245_02985</name>
</gene>
<dbReference type="InterPro" id="IPR003593">
    <property type="entry name" value="AAA+_ATPase"/>
</dbReference>
<dbReference type="RefSeq" id="WP_128503138.1">
    <property type="nucleotide sequence ID" value="NZ_QUAC01000016.1"/>
</dbReference>
<comment type="caution">
    <text evidence="4">The sequence shown here is derived from an EMBL/GenBank/DDBJ whole genome shotgun (WGS) entry which is preliminary data.</text>
</comment>
<dbReference type="EMBL" id="QUAC01000016">
    <property type="protein sequence ID" value="REK91766.1"/>
    <property type="molecule type" value="Genomic_DNA"/>
</dbReference>
<protein>
    <submittedName>
        <fullName evidence="4">ATP-binding cassette domain-containing protein</fullName>
    </submittedName>
</protein>
<dbReference type="GO" id="GO:0016887">
    <property type="term" value="F:ATP hydrolysis activity"/>
    <property type="evidence" value="ECO:0007669"/>
    <property type="project" value="InterPro"/>
</dbReference>
<dbReference type="PROSITE" id="PS50893">
    <property type="entry name" value="ABC_TRANSPORTER_2"/>
    <property type="match status" value="1"/>
</dbReference>
<keyword evidence="1" id="KW-0547">Nucleotide-binding</keyword>
<proteinExistence type="predicted"/>
<organism evidence="4 5">
    <name type="scientific">Streptomyces inhibens</name>
    <dbReference type="NCBI Taxonomy" id="2293571"/>
    <lineage>
        <taxon>Bacteria</taxon>
        <taxon>Bacillati</taxon>
        <taxon>Actinomycetota</taxon>
        <taxon>Actinomycetes</taxon>
        <taxon>Kitasatosporales</taxon>
        <taxon>Streptomycetaceae</taxon>
        <taxon>Streptomyces</taxon>
    </lineage>
</organism>
<dbReference type="AlphaFoldDB" id="A0A371QAP0"/>
<reference evidence="4 5" key="1">
    <citation type="submission" date="2018-08" db="EMBL/GenBank/DDBJ databases">
        <title>Streptomyces NEAU-D10 sp. nov., a novel Actinomycete isolated from soil.</title>
        <authorList>
            <person name="Jin L."/>
        </authorList>
    </citation>
    <scope>NUCLEOTIDE SEQUENCE [LARGE SCALE GENOMIC DNA]</scope>
    <source>
        <strain evidence="4 5">NEAU-D10</strain>
    </source>
</reference>
<evidence type="ECO:0000313" key="4">
    <source>
        <dbReference type="EMBL" id="REK91766.1"/>
    </source>
</evidence>
<dbReference type="SMART" id="SM00382">
    <property type="entry name" value="AAA"/>
    <property type="match status" value="1"/>
</dbReference>
<dbReference type="OrthoDB" id="9802264at2"/>
<dbReference type="InterPro" id="IPR027417">
    <property type="entry name" value="P-loop_NTPase"/>
</dbReference>
<sequence>MYHLTGVTKCYRSGRQEEDVVRALDGVGLYVEDGGGLAVQGPAGAGKSTLLRILGGLERPTRGSVELDGTDLATVTECRLARIRAESIGTVLGEDELAPGLTARQNVAGALVPLRLRPADCWELAGEALAEVGLSDQQGLFPRELDEGARRRVALARALVKRPTVLLADQPTAGLDADAREGVADLFARLWSERRLSCIVATEDEALARRAPRRATLSAGRVTAITRCAGRDAGGHH</sequence>
<evidence type="ECO:0000259" key="3">
    <source>
        <dbReference type="PROSITE" id="PS50893"/>
    </source>
</evidence>
<dbReference type="InterPro" id="IPR015854">
    <property type="entry name" value="ABC_transpr_LolD-like"/>
</dbReference>
<dbReference type="PANTHER" id="PTHR24220:SF86">
    <property type="entry name" value="ABC TRANSPORTER ABCH.1"/>
    <property type="match status" value="1"/>
</dbReference>
<name>A0A371QAP0_STRIH</name>
<dbReference type="Proteomes" id="UP000262477">
    <property type="component" value="Unassembled WGS sequence"/>
</dbReference>
<dbReference type="Pfam" id="PF00005">
    <property type="entry name" value="ABC_tran"/>
    <property type="match status" value="1"/>
</dbReference>
<keyword evidence="2 4" id="KW-0067">ATP-binding</keyword>
<dbReference type="PANTHER" id="PTHR24220">
    <property type="entry name" value="IMPORT ATP-BINDING PROTEIN"/>
    <property type="match status" value="1"/>
</dbReference>
<dbReference type="InterPro" id="IPR003439">
    <property type="entry name" value="ABC_transporter-like_ATP-bd"/>
</dbReference>
<feature type="domain" description="ABC transporter" evidence="3">
    <location>
        <begin position="2"/>
        <end position="237"/>
    </location>
</feature>
<dbReference type="SUPFAM" id="SSF52540">
    <property type="entry name" value="P-loop containing nucleoside triphosphate hydrolases"/>
    <property type="match status" value="1"/>
</dbReference>
<dbReference type="Gene3D" id="3.40.50.300">
    <property type="entry name" value="P-loop containing nucleotide triphosphate hydrolases"/>
    <property type="match status" value="1"/>
</dbReference>
<evidence type="ECO:0000313" key="5">
    <source>
        <dbReference type="Proteomes" id="UP000262477"/>
    </source>
</evidence>
<dbReference type="GO" id="GO:0005886">
    <property type="term" value="C:plasma membrane"/>
    <property type="evidence" value="ECO:0007669"/>
    <property type="project" value="TreeGrafter"/>
</dbReference>